<protein>
    <recommendedName>
        <fullName evidence="3">F-box domain-containing protein</fullName>
    </recommendedName>
</protein>
<dbReference type="STRING" id="47428.A0A284R901"/>
<dbReference type="AlphaFoldDB" id="A0A284R901"/>
<reference evidence="2" key="1">
    <citation type="journal article" date="2017" name="Nat. Ecol. Evol.">
        <title>Genome expansion and lineage-specific genetic innovations in the forest pathogenic fungi Armillaria.</title>
        <authorList>
            <person name="Sipos G."/>
            <person name="Prasanna A.N."/>
            <person name="Walter M.C."/>
            <person name="O'Connor E."/>
            <person name="Balint B."/>
            <person name="Krizsan K."/>
            <person name="Kiss B."/>
            <person name="Hess J."/>
            <person name="Varga T."/>
            <person name="Slot J."/>
            <person name="Riley R."/>
            <person name="Boka B."/>
            <person name="Rigling D."/>
            <person name="Barry K."/>
            <person name="Lee J."/>
            <person name="Mihaltcheva S."/>
            <person name="LaButti K."/>
            <person name="Lipzen A."/>
            <person name="Waldron R."/>
            <person name="Moloney N.M."/>
            <person name="Sperisen C."/>
            <person name="Kredics L."/>
            <person name="Vagvoelgyi C."/>
            <person name="Patrignani A."/>
            <person name="Fitzpatrick D."/>
            <person name="Nagy I."/>
            <person name="Doyle S."/>
            <person name="Anderson J.B."/>
            <person name="Grigoriev I.V."/>
            <person name="Gueldener U."/>
            <person name="Muensterkoetter M."/>
            <person name="Nagy L.G."/>
        </authorList>
    </citation>
    <scope>NUCLEOTIDE SEQUENCE [LARGE SCALE GENOMIC DNA]</scope>
    <source>
        <strain evidence="2">C18/9</strain>
    </source>
</reference>
<organism evidence="1 2">
    <name type="scientific">Armillaria ostoyae</name>
    <name type="common">Armillaria root rot fungus</name>
    <dbReference type="NCBI Taxonomy" id="47428"/>
    <lineage>
        <taxon>Eukaryota</taxon>
        <taxon>Fungi</taxon>
        <taxon>Dikarya</taxon>
        <taxon>Basidiomycota</taxon>
        <taxon>Agaricomycotina</taxon>
        <taxon>Agaricomycetes</taxon>
        <taxon>Agaricomycetidae</taxon>
        <taxon>Agaricales</taxon>
        <taxon>Marasmiineae</taxon>
        <taxon>Physalacriaceae</taxon>
        <taxon>Armillaria</taxon>
    </lineage>
</organism>
<dbReference type="InterPro" id="IPR032675">
    <property type="entry name" value="LRR_dom_sf"/>
</dbReference>
<evidence type="ECO:0000313" key="2">
    <source>
        <dbReference type="Proteomes" id="UP000219338"/>
    </source>
</evidence>
<dbReference type="OrthoDB" id="3543113at2759"/>
<dbReference type="OMA" id="PRLANLH"/>
<name>A0A284R901_ARMOS</name>
<dbReference type="Proteomes" id="UP000219338">
    <property type="component" value="Unassembled WGS sequence"/>
</dbReference>
<proteinExistence type="predicted"/>
<evidence type="ECO:0008006" key="3">
    <source>
        <dbReference type="Google" id="ProtNLM"/>
    </source>
</evidence>
<evidence type="ECO:0000313" key="1">
    <source>
        <dbReference type="EMBL" id="SJL05218.1"/>
    </source>
</evidence>
<dbReference type="SUPFAM" id="SSF52047">
    <property type="entry name" value="RNI-like"/>
    <property type="match status" value="1"/>
</dbReference>
<gene>
    <name evidence="1" type="ORF">ARMOST_08584</name>
</gene>
<sequence>MPPSIDTRQDPADGPLYSLLERPTEMVSQDEALRGRTVQGIGPQSLITKLVVVLDLVQQSEGITTSQAKQALLHATNDFRNARSKCQAPRAGSSGWRASGERAGRGYRDAYPVPRWEEASDAPVFCFCDARQYGLGFGRLDAILPDAISDKTWARFDLYSSHIRSINLDAHSRTLHSPTIFLRLAEKQEALLPKLQKLTVDVAFAADPSVLLFLSSPLSDEVKITFSSDSEADMAAIFIWTVGRKAPGLRLLSLIHEGPPPGTDDHMPPLGPIYPFSSFSNLRQLHKLNIETHLVDLNFLAQLSSCPRLANLHVIVTQSGKPQKRQAQIAFPSLEYLHITACVSLVPDILRLIRQGSLTSLTYRNSSDDDFSDLAYSVQAFHKELVSRFPSLPSLFLYYYVPEEHRQSLRTVIQPLHNLPKLQKIIYHGVLCLDNDAVGLRLAVSWPRIRSLHISFLLGTSPTYRILAAVAKHCPLLTDLSIPVTFPENDEPLSDDGVFSHRLHTFSAFHARVDCYASVAHYLDRMFPFLVSIKGGEGWDQVESIILKACRPARRDQLQRLRG</sequence>
<dbReference type="Gene3D" id="3.80.10.10">
    <property type="entry name" value="Ribonuclease Inhibitor"/>
    <property type="match status" value="1"/>
</dbReference>
<keyword evidence="2" id="KW-1185">Reference proteome</keyword>
<dbReference type="EMBL" id="FUEG01000006">
    <property type="protein sequence ID" value="SJL05218.1"/>
    <property type="molecule type" value="Genomic_DNA"/>
</dbReference>
<accession>A0A284R901</accession>